<organism evidence="2 4">
    <name type="scientific">Alkalihalobacillus alcalophilus ATCC 27647 = CGMCC 1.3604</name>
    <dbReference type="NCBI Taxonomy" id="1218173"/>
    <lineage>
        <taxon>Bacteria</taxon>
        <taxon>Bacillati</taxon>
        <taxon>Bacillota</taxon>
        <taxon>Bacilli</taxon>
        <taxon>Bacillales</taxon>
        <taxon>Bacillaceae</taxon>
        <taxon>Alkalihalobacillus</taxon>
    </lineage>
</organism>
<name>A0A094YWD0_ALKAL</name>
<reference evidence="2 4" key="1">
    <citation type="journal article" date="2014" name="Genome Announc.">
        <title>Draft Genome Sequence of Bacillus alcalophilus AV1934, a Classic Alkaliphile Isolated from Human Feces in 1934.</title>
        <authorList>
            <person name="Attie O."/>
            <person name="Jayaprakash A."/>
            <person name="Shah H."/>
            <person name="Paulsen I.T."/>
            <person name="Morino M."/>
            <person name="Takahashi Y."/>
            <person name="Narumi I."/>
            <person name="Sachidanandam R."/>
            <person name="Satoh K."/>
            <person name="Ito M."/>
            <person name="Krulwich T.A."/>
        </authorList>
    </citation>
    <scope>NUCLEOTIDE SEQUENCE [LARGE SCALE GENOMIC DNA]</scope>
    <source>
        <strain evidence="2 4">AV1934</strain>
    </source>
</reference>
<dbReference type="Proteomes" id="UP000297014">
    <property type="component" value="Unassembled WGS sequence"/>
</dbReference>
<keyword evidence="4" id="KW-1185">Reference proteome</keyword>
<feature type="transmembrane region" description="Helical" evidence="1">
    <location>
        <begin position="70"/>
        <end position="89"/>
    </location>
</feature>
<keyword evidence="1" id="KW-0812">Transmembrane</keyword>
<feature type="transmembrane region" description="Helical" evidence="1">
    <location>
        <begin position="6"/>
        <end position="23"/>
    </location>
</feature>
<evidence type="ECO:0000256" key="1">
    <source>
        <dbReference type="SAM" id="Phobius"/>
    </source>
</evidence>
<reference evidence="3 5" key="2">
    <citation type="submission" date="2014-01" db="EMBL/GenBank/DDBJ databases">
        <title>Draft genome sequencing of Bacillus alcalophilus CGMCC 1.3604.</title>
        <authorList>
            <person name="Yang J."/>
            <person name="Diao L."/>
            <person name="Yang S."/>
        </authorList>
    </citation>
    <scope>NUCLEOTIDE SEQUENCE [LARGE SCALE GENOMIC DNA]</scope>
    <source>
        <strain evidence="3 5">CGMCC 1.3604</strain>
    </source>
</reference>
<evidence type="ECO:0000313" key="3">
    <source>
        <dbReference type="EMBL" id="THG90249.1"/>
    </source>
</evidence>
<protein>
    <submittedName>
        <fullName evidence="2">Uncharacterized protein</fullName>
    </submittedName>
</protein>
<gene>
    <name evidence="3" type="ORF">AJ85_11870</name>
    <name evidence="2" type="ORF">BALCAV_0207810</name>
</gene>
<evidence type="ECO:0000313" key="4">
    <source>
        <dbReference type="Proteomes" id="UP000002754"/>
    </source>
</evidence>
<dbReference type="RefSeq" id="WP_004427315.1">
    <property type="nucleotide sequence ID" value="NZ_ALPT02000020.1"/>
</dbReference>
<keyword evidence="1" id="KW-1133">Transmembrane helix</keyword>
<dbReference type="Proteomes" id="UP000002754">
    <property type="component" value="Unassembled WGS sequence"/>
</dbReference>
<dbReference type="AlphaFoldDB" id="A0A094YWD0"/>
<keyword evidence="1" id="KW-0472">Membrane</keyword>
<proteinExistence type="predicted"/>
<comment type="caution">
    <text evidence="2">The sequence shown here is derived from an EMBL/GenBank/DDBJ whole genome shotgun (WGS) entry which is preliminary data.</text>
</comment>
<accession>A0A094YWD0</accession>
<dbReference type="EMBL" id="ALPT02000020">
    <property type="protein sequence ID" value="KGA97817.1"/>
    <property type="molecule type" value="Genomic_DNA"/>
</dbReference>
<evidence type="ECO:0000313" key="5">
    <source>
        <dbReference type="Proteomes" id="UP000297014"/>
    </source>
</evidence>
<dbReference type="EMBL" id="JALP01000165">
    <property type="protein sequence ID" value="THG90249.1"/>
    <property type="molecule type" value="Genomic_DNA"/>
</dbReference>
<feature type="transmembrane region" description="Helical" evidence="1">
    <location>
        <begin position="44"/>
        <end position="64"/>
    </location>
</feature>
<evidence type="ECO:0000313" key="2">
    <source>
        <dbReference type="EMBL" id="KGA97817.1"/>
    </source>
</evidence>
<sequence>MITAEWSIVILFILLLLLSFYYYSKVIRRLDNTEEKNTILSQSYKYSYFTIVFSLLFIIVYQLTFYNYKISYVFILTVTAFVVLLVKQWTVIIMGNKVKAKCEQQSA</sequence>